<keyword evidence="7" id="KW-1185">Reference proteome</keyword>
<dbReference type="InterPro" id="IPR025961">
    <property type="entry name" value="Metal_resist"/>
</dbReference>
<evidence type="ECO:0000256" key="2">
    <source>
        <dbReference type="ARBA" id="ARBA00044983"/>
    </source>
</evidence>
<dbReference type="RefSeq" id="WP_173174424.1">
    <property type="nucleotide sequence ID" value="NZ_AP023189.1"/>
</dbReference>
<dbReference type="Proteomes" id="UP001054892">
    <property type="component" value="Unassembled WGS sequence"/>
</dbReference>
<dbReference type="Proteomes" id="UP000509383">
    <property type="component" value="Chromosome"/>
</dbReference>
<proteinExistence type="inferred from homology"/>
<sequence length="145" mass="16184">MNRTWLLGGALLLSLAGNAFLGGWLIARPAPGDSGFQGQPMRQLIARVRELPAEQRGEVRAVIRQHAPQLRDLAQANRDNRQQLLDELAREPLDAAAVERRFAQQREATATLQRAAQAMLLEIAGKLPVEQRRRFFDRPQAFGAP</sequence>
<dbReference type="Pfam" id="PF13801">
    <property type="entry name" value="Metal_resist"/>
    <property type="match status" value="1"/>
</dbReference>
<comment type="similarity">
    <text evidence="1">Belongs to the ZraP family.</text>
</comment>
<dbReference type="Gene3D" id="1.20.120.1490">
    <property type="match status" value="1"/>
</dbReference>
<evidence type="ECO:0000313" key="4">
    <source>
        <dbReference type="EMBL" id="BCG24346.1"/>
    </source>
</evidence>
<evidence type="ECO:0000313" key="6">
    <source>
        <dbReference type="Proteomes" id="UP000509383"/>
    </source>
</evidence>
<organism evidence="4 6">
    <name type="scientific">Pseudomonas tohonis</name>
    <dbReference type="NCBI Taxonomy" id="2725477"/>
    <lineage>
        <taxon>Bacteria</taxon>
        <taxon>Pseudomonadati</taxon>
        <taxon>Pseudomonadota</taxon>
        <taxon>Gammaproteobacteria</taxon>
        <taxon>Pseudomonadales</taxon>
        <taxon>Pseudomonadaceae</taxon>
        <taxon>Pseudomonas</taxon>
    </lineage>
</organism>
<dbReference type="AlphaFoldDB" id="A0A6J4E517"/>
<accession>A0A6J4E517</accession>
<protein>
    <recommendedName>
        <fullName evidence="2">Signaling pathway modulator ZraP</fullName>
    </recommendedName>
    <alternativeName>
        <fullName evidence="3">Zinc resistance-associated protein</fullName>
    </alternativeName>
</protein>
<evidence type="ECO:0000256" key="3">
    <source>
        <dbReference type="ARBA" id="ARBA00045001"/>
    </source>
</evidence>
<evidence type="ECO:0000313" key="5">
    <source>
        <dbReference type="EMBL" id="GJN52296.1"/>
    </source>
</evidence>
<reference evidence="4 6" key="1">
    <citation type="submission" date="2020-05" db="EMBL/GenBank/DDBJ databases">
        <title>Characterization of novel class B3 metallo-beta-lactamase from novel Pseudomonas species.</title>
        <authorList>
            <person name="Yamada K."/>
            <person name="Aoki K."/>
            <person name="Ishii Y."/>
        </authorList>
    </citation>
    <scope>NUCLEOTIDE SEQUENCE [LARGE SCALE GENOMIC DNA]</scope>
    <source>
        <strain evidence="4 6">TUM18999</strain>
        <strain evidence="5 7">TUM20286</strain>
    </source>
</reference>
<evidence type="ECO:0000256" key="1">
    <source>
        <dbReference type="ARBA" id="ARBA00044945"/>
    </source>
</evidence>
<dbReference type="EMBL" id="AP023189">
    <property type="protein sequence ID" value="BCG24346.1"/>
    <property type="molecule type" value="Genomic_DNA"/>
</dbReference>
<name>A0A6J4E517_9PSED</name>
<gene>
    <name evidence="4" type="ORF">TUM18999_25370</name>
    <name evidence="5" type="ORF">TUM20286_20480</name>
</gene>
<dbReference type="KEGG" id="ptw:TUM18999_25370"/>
<dbReference type="EMBL" id="BQKM01000003">
    <property type="protein sequence ID" value="GJN52296.1"/>
    <property type="molecule type" value="Genomic_DNA"/>
</dbReference>
<evidence type="ECO:0000313" key="7">
    <source>
        <dbReference type="Proteomes" id="UP001054892"/>
    </source>
</evidence>